<comment type="caution">
    <text evidence="1">The sequence shown here is derived from an EMBL/GenBank/DDBJ whole genome shotgun (WGS) entry which is preliminary data.</text>
</comment>
<evidence type="ECO:0000313" key="1">
    <source>
        <dbReference type="EMBL" id="CAI5743528.1"/>
    </source>
</evidence>
<keyword evidence="2" id="KW-1185">Reference proteome</keyword>
<gene>
    <name evidence="1" type="ORF">PDE001_LOCUS8751</name>
</gene>
<dbReference type="EMBL" id="CANTFM010001883">
    <property type="protein sequence ID" value="CAI5743528.1"/>
    <property type="molecule type" value="Genomic_DNA"/>
</dbReference>
<dbReference type="AlphaFoldDB" id="A0AAV0V4U5"/>
<reference evidence="1" key="1">
    <citation type="submission" date="2022-12" db="EMBL/GenBank/DDBJ databases">
        <authorList>
            <person name="Webb A."/>
        </authorList>
    </citation>
    <scope>NUCLEOTIDE SEQUENCE</scope>
    <source>
        <strain evidence="1">Pd1</strain>
    </source>
</reference>
<organism evidence="1 2">
    <name type="scientific">Peronospora destructor</name>
    <dbReference type="NCBI Taxonomy" id="86335"/>
    <lineage>
        <taxon>Eukaryota</taxon>
        <taxon>Sar</taxon>
        <taxon>Stramenopiles</taxon>
        <taxon>Oomycota</taxon>
        <taxon>Peronosporomycetes</taxon>
        <taxon>Peronosporales</taxon>
        <taxon>Peronosporaceae</taxon>
        <taxon>Peronospora</taxon>
    </lineage>
</organism>
<name>A0AAV0V4U5_9STRA</name>
<accession>A0AAV0V4U5</accession>
<evidence type="ECO:0000313" key="2">
    <source>
        <dbReference type="Proteomes" id="UP001162029"/>
    </source>
</evidence>
<protein>
    <submittedName>
        <fullName evidence="1">Uncharacterized protein</fullName>
    </submittedName>
</protein>
<proteinExistence type="predicted"/>
<sequence length="119" mass="13328">MVGSSLRHWLVHIFSACLKGRQDEGAYANRAQCMSKECTTRMAFTPMPSIHISHVHRQLRAPVLNDEPDAHDAVLWNKTNRLVNAAAAWQIRRVMPVEVATLDESALAKMTTPELAKPL</sequence>
<dbReference type="Proteomes" id="UP001162029">
    <property type="component" value="Unassembled WGS sequence"/>
</dbReference>